<comment type="caution">
    <text evidence="2">The sequence shown here is derived from an EMBL/GenBank/DDBJ whole genome shotgun (WGS) entry which is preliminary data.</text>
</comment>
<gene>
    <name evidence="2" type="ORF">DFH08DRAFT_945860</name>
</gene>
<evidence type="ECO:0000313" key="3">
    <source>
        <dbReference type="Proteomes" id="UP001218218"/>
    </source>
</evidence>
<feature type="region of interest" description="Disordered" evidence="1">
    <location>
        <begin position="49"/>
        <end position="79"/>
    </location>
</feature>
<protein>
    <submittedName>
        <fullName evidence="2">Uncharacterized protein</fullName>
    </submittedName>
</protein>
<feature type="compositionally biased region" description="Basic and acidic residues" evidence="1">
    <location>
        <begin position="130"/>
        <end position="155"/>
    </location>
</feature>
<proteinExistence type="predicted"/>
<feature type="compositionally biased region" description="Polar residues" evidence="1">
    <location>
        <begin position="63"/>
        <end position="75"/>
    </location>
</feature>
<evidence type="ECO:0000313" key="2">
    <source>
        <dbReference type="EMBL" id="KAJ7302029.1"/>
    </source>
</evidence>
<dbReference type="AlphaFoldDB" id="A0AAD6YZ24"/>
<accession>A0AAD6YZ24</accession>
<dbReference type="EMBL" id="JARIHO010000122">
    <property type="protein sequence ID" value="KAJ7302029.1"/>
    <property type="molecule type" value="Genomic_DNA"/>
</dbReference>
<reference evidence="2" key="1">
    <citation type="submission" date="2023-03" db="EMBL/GenBank/DDBJ databases">
        <title>Massive genome expansion in bonnet fungi (Mycena s.s.) driven by repeated elements and novel gene families across ecological guilds.</title>
        <authorList>
            <consortium name="Lawrence Berkeley National Laboratory"/>
            <person name="Harder C.B."/>
            <person name="Miyauchi S."/>
            <person name="Viragh M."/>
            <person name="Kuo A."/>
            <person name="Thoen E."/>
            <person name="Andreopoulos B."/>
            <person name="Lu D."/>
            <person name="Skrede I."/>
            <person name="Drula E."/>
            <person name="Henrissat B."/>
            <person name="Morin E."/>
            <person name="Kohler A."/>
            <person name="Barry K."/>
            <person name="LaButti K."/>
            <person name="Morin E."/>
            <person name="Salamov A."/>
            <person name="Lipzen A."/>
            <person name="Mereny Z."/>
            <person name="Hegedus B."/>
            <person name="Baldrian P."/>
            <person name="Stursova M."/>
            <person name="Weitz H."/>
            <person name="Taylor A."/>
            <person name="Grigoriev I.V."/>
            <person name="Nagy L.G."/>
            <person name="Martin F."/>
            <person name="Kauserud H."/>
        </authorList>
    </citation>
    <scope>NUCLEOTIDE SEQUENCE</scope>
    <source>
        <strain evidence="2">CBHHK002</strain>
    </source>
</reference>
<keyword evidence="3" id="KW-1185">Reference proteome</keyword>
<sequence length="155" mass="17552">MHSEPLLVAQWTQEMSLSVFYVEGCRAQSSNRFQRHGLNIIEESSESGKISTNGIEEPATRHSALQGSVSRSQISEGEGRKREADLLPWPFMGKIFEDLELWALWKWLCRSSKLWSCHGSCAMPFDTGEESDRAESKEILSLKGDEPKKSCNESR</sequence>
<feature type="region of interest" description="Disordered" evidence="1">
    <location>
        <begin position="126"/>
        <end position="155"/>
    </location>
</feature>
<evidence type="ECO:0000256" key="1">
    <source>
        <dbReference type="SAM" id="MobiDB-lite"/>
    </source>
</evidence>
<dbReference type="Proteomes" id="UP001218218">
    <property type="component" value="Unassembled WGS sequence"/>
</dbReference>
<organism evidence="2 3">
    <name type="scientific">Mycena albidolilacea</name>
    <dbReference type="NCBI Taxonomy" id="1033008"/>
    <lineage>
        <taxon>Eukaryota</taxon>
        <taxon>Fungi</taxon>
        <taxon>Dikarya</taxon>
        <taxon>Basidiomycota</taxon>
        <taxon>Agaricomycotina</taxon>
        <taxon>Agaricomycetes</taxon>
        <taxon>Agaricomycetidae</taxon>
        <taxon>Agaricales</taxon>
        <taxon>Marasmiineae</taxon>
        <taxon>Mycenaceae</taxon>
        <taxon>Mycena</taxon>
    </lineage>
</organism>
<name>A0AAD6YZ24_9AGAR</name>